<evidence type="ECO:0000256" key="1">
    <source>
        <dbReference type="SAM" id="MobiDB-lite"/>
    </source>
</evidence>
<dbReference type="PANTHER" id="PTHR44029:SF1">
    <property type="entry name" value="DNAJ HOMOLOG SUBFAMILY C MEMBER 21"/>
    <property type="match status" value="1"/>
</dbReference>
<feature type="region of interest" description="Disordered" evidence="1">
    <location>
        <begin position="85"/>
        <end position="117"/>
    </location>
</feature>
<dbReference type="InterPro" id="IPR018253">
    <property type="entry name" value="DnaJ_domain_CS"/>
</dbReference>
<name>A0A9P3PLH6_LYOSH</name>
<reference evidence="4" key="1">
    <citation type="submission" date="2022-07" db="EMBL/GenBank/DDBJ databases">
        <title>The genome of Lyophyllum shimeji provides insight into the initial evolution of ectomycorrhizal fungal genome.</title>
        <authorList>
            <person name="Kobayashi Y."/>
            <person name="Shibata T."/>
            <person name="Hirakawa H."/>
            <person name="Shigenobu S."/>
            <person name="Nishiyama T."/>
            <person name="Yamada A."/>
            <person name="Hasebe M."/>
            <person name="Kawaguchi M."/>
        </authorList>
    </citation>
    <scope>NUCLEOTIDE SEQUENCE</scope>
    <source>
        <strain evidence="4">AT787</strain>
    </source>
</reference>
<dbReference type="Proteomes" id="UP001063166">
    <property type="component" value="Unassembled WGS sequence"/>
</dbReference>
<evidence type="ECO:0000313" key="5">
    <source>
        <dbReference type="Proteomes" id="UP001063166"/>
    </source>
</evidence>
<dbReference type="PANTHER" id="PTHR44029">
    <property type="entry name" value="DNAJ HOMOLOG SUBFAMILY C MEMBER 21"/>
    <property type="match status" value="1"/>
</dbReference>
<dbReference type="PRINTS" id="PR00625">
    <property type="entry name" value="JDOMAIN"/>
</dbReference>
<organism evidence="4 5">
    <name type="scientific">Lyophyllum shimeji</name>
    <name type="common">Hon-shimeji</name>
    <name type="synonym">Tricholoma shimeji</name>
    <dbReference type="NCBI Taxonomy" id="47721"/>
    <lineage>
        <taxon>Eukaryota</taxon>
        <taxon>Fungi</taxon>
        <taxon>Dikarya</taxon>
        <taxon>Basidiomycota</taxon>
        <taxon>Agaricomycotina</taxon>
        <taxon>Agaricomycetes</taxon>
        <taxon>Agaricomycetidae</taxon>
        <taxon>Agaricales</taxon>
        <taxon>Tricholomatineae</taxon>
        <taxon>Lyophyllaceae</taxon>
        <taxon>Lyophyllum</taxon>
    </lineage>
</organism>
<dbReference type="PROSITE" id="PS00636">
    <property type="entry name" value="DNAJ_1"/>
    <property type="match status" value="1"/>
</dbReference>
<dbReference type="SMART" id="SM00271">
    <property type="entry name" value="DnaJ"/>
    <property type="match status" value="1"/>
</dbReference>
<feature type="domain" description="J" evidence="3">
    <location>
        <begin position="19"/>
        <end position="84"/>
    </location>
</feature>
<dbReference type="Pfam" id="PF00226">
    <property type="entry name" value="DnaJ"/>
    <property type="match status" value="1"/>
</dbReference>
<dbReference type="EMBL" id="BRPK01000004">
    <property type="protein sequence ID" value="GLB38120.1"/>
    <property type="molecule type" value="Genomic_DNA"/>
</dbReference>
<keyword evidence="2" id="KW-1133">Transmembrane helix</keyword>
<evidence type="ECO:0000256" key="2">
    <source>
        <dbReference type="SAM" id="Phobius"/>
    </source>
</evidence>
<dbReference type="GO" id="GO:0005737">
    <property type="term" value="C:cytoplasm"/>
    <property type="evidence" value="ECO:0007669"/>
    <property type="project" value="TreeGrafter"/>
</dbReference>
<comment type="caution">
    <text evidence="4">The sequence shown here is derived from an EMBL/GenBank/DDBJ whole genome shotgun (WGS) entry which is preliminary data.</text>
</comment>
<evidence type="ECO:0000313" key="4">
    <source>
        <dbReference type="EMBL" id="GLB38120.1"/>
    </source>
</evidence>
<feature type="transmembrane region" description="Helical" evidence="2">
    <location>
        <begin position="298"/>
        <end position="320"/>
    </location>
</feature>
<dbReference type="AlphaFoldDB" id="A0A9P3PLH6"/>
<protein>
    <submittedName>
        <fullName evidence="4">ATP-dependent protein binding</fullName>
    </submittedName>
</protein>
<accession>A0A9P3PLH6</accession>
<proteinExistence type="predicted"/>
<dbReference type="InterPro" id="IPR036869">
    <property type="entry name" value="J_dom_sf"/>
</dbReference>
<sequence>MGAASSSVRRPPRDLEKLNLYEVLEIDENATKEEIKKAYYKQSREHHPDKNLNDDGATKRFTRVLEAYQTLMDDEKRAVYDYTRSQQENAEARPPSPFSQDVPGSFSAPSGPKPRTSNPLGGLGAILGGLLSALAWLFSWWKPRPRFVYKDYLAKSRARGFKEEPGISIRDIVDFLKSLPKGEGFDMEEDHDDDLQGSLFAIFDDFFRCLALDELRWGAKNTFPRFGSAHYVWSRADWEWDPRFAGFARGKCEVQDFYAVWSRFETSKTFEWVAPTNRNAPRSIRKRNKEVANRARQAYNALIQVGLSIFLRFPAMFMTVRREL</sequence>
<dbReference type="InterPro" id="IPR001623">
    <property type="entry name" value="DnaJ_domain"/>
</dbReference>
<gene>
    <name evidence="4" type="primary">DNAJC5G</name>
    <name evidence="4" type="ORF">LshimejAT787_0411710</name>
</gene>
<keyword evidence="2" id="KW-0472">Membrane</keyword>
<dbReference type="SUPFAM" id="SSF46565">
    <property type="entry name" value="Chaperone J-domain"/>
    <property type="match status" value="1"/>
</dbReference>
<feature type="transmembrane region" description="Helical" evidence="2">
    <location>
        <begin position="120"/>
        <end position="141"/>
    </location>
</feature>
<keyword evidence="2" id="KW-0812">Transmembrane</keyword>
<evidence type="ECO:0000259" key="3">
    <source>
        <dbReference type="PROSITE" id="PS50076"/>
    </source>
</evidence>
<keyword evidence="5" id="KW-1185">Reference proteome</keyword>
<dbReference type="Gene3D" id="1.10.287.110">
    <property type="entry name" value="DnaJ domain"/>
    <property type="match status" value="1"/>
</dbReference>
<dbReference type="OrthoDB" id="10250354at2759"/>
<dbReference type="CDD" id="cd06257">
    <property type="entry name" value="DnaJ"/>
    <property type="match status" value="1"/>
</dbReference>
<dbReference type="InterPro" id="IPR051964">
    <property type="entry name" value="Chaperone_stress_response"/>
</dbReference>
<dbReference type="PROSITE" id="PS50076">
    <property type="entry name" value="DNAJ_2"/>
    <property type="match status" value="1"/>
</dbReference>